<comment type="subcellular location">
    <subcellularLocation>
        <location evidence="1">Membrane</location>
        <topology evidence="1">Multi-pass membrane protein</topology>
    </subcellularLocation>
</comment>
<evidence type="ECO:0000313" key="9">
    <source>
        <dbReference type="Proteomes" id="UP000246991"/>
    </source>
</evidence>
<dbReference type="SMART" id="SM01021">
    <property type="entry name" value="Bac_rhodopsin"/>
    <property type="match status" value="1"/>
</dbReference>
<dbReference type="InterPro" id="IPR001425">
    <property type="entry name" value="Arc/bac/fun_rhodopsins"/>
</dbReference>
<keyword evidence="3 7" id="KW-0812">Transmembrane</keyword>
<evidence type="ECO:0000256" key="1">
    <source>
        <dbReference type="ARBA" id="ARBA00004141"/>
    </source>
</evidence>
<keyword evidence="5 7" id="KW-0472">Membrane</keyword>
<feature type="transmembrane region" description="Helical" evidence="7">
    <location>
        <begin position="66"/>
        <end position="84"/>
    </location>
</feature>
<feature type="transmembrane region" description="Helical" evidence="7">
    <location>
        <begin position="38"/>
        <end position="59"/>
    </location>
</feature>
<evidence type="ECO:0000256" key="6">
    <source>
        <dbReference type="SAM" id="MobiDB-lite"/>
    </source>
</evidence>
<dbReference type="OrthoDB" id="536545at2759"/>
<keyword evidence="8" id="KW-0675">Receptor</keyword>
<evidence type="ECO:0000256" key="5">
    <source>
        <dbReference type="ARBA" id="ARBA00023136"/>
    </source>
</evidence>
<feature type="transmembrane region" description="Helical" evidence="7">
    <location>
        <begin position="112"/>
        <end position="132"/>
    </location>
</feature>
<dbReference type="AlphaFoldDB" id="A0A317SUC3"/>
<dbReference type="PANTHER" id="PTHR28286">
    <property type="match status" value="1"/>
</dbReference>
<accession>A0A317SUC3</accession>
<dbReference type="Gene3D" id="1.20.1070.10">
    <property type="entry name" value="Rhodopsin 7-helix transmembrane proteins"/>
    <property type="match status" value="1"/>
</dbReference>
<evidence type="ECO:0000256" key="3">
    <source>
        <dbReference type="ARBA" id="ARBA00022692"/>
    </source>
</evidence>
<dbReference type="GO" id="GO:0005783">
    <property type="term" value="C:endoplasmic reticulum"/>
    <property type="evidence" value="ECO:0007669"/>
    <property type="project" value="TreeGrafter"/>
</dbReference>
<comment type="similarity">
    <text evidence="2">Belongs to the archaeal/bacterial/fungal opsin family.</text>
</comment>
<evidence type="ECO:0000256" key="4">
    <source>
        <dbReference type="ARBA" id="ARBA00022989"/>
    </source>
</evidence>
<gene>
    <name evidence="8" type="ORF">C7212DRAFT_292354</name>
</gene>
<dbReference type="GO" id="GO:0005886">
    <property type="term" value="C:plasma membrane"/>
    <property type="evidence" value="ECO:0007669"/>
    <property type="project" value="TreeGrafter"/>
</dbReference>
<comment type="caution">
    <text evidence="8">The sequence shown here is derived from an EMBL/GenBank/DDBJ whole genome shotgun (WGS) entry which is preliminary data.</text>
</comment>
<organism evidence="8 9">
    <name type="scientific">Tuber magnatum</name>
    <name type="common">white Piedmont truffle</name>
    <dbReference type="NCBI Taxonomy" id="42249"/>
    <lineage>
        <taxon>Eukaryota</taxon>
        <taxon>Fungi</taxon>
        <taxon>Dikarya</taxon>
        <taxon>Ascomycota</taxon>
        <taxon>Pezizomycotina</taxon>
        <taxon>Pezizomycetes</taxon>
        <taxon>Pezizales</taxon>
        <taxon>Tuberaceae</taxon>
        <taxon>Tuber</taxon>
    </lineage>
</organism>
<dbReference type="CDD" id="cd15239">
    <property type="entry name" value="7tm_YRO2_fungal-like"/>
    <property type="match status" value="1"/>
</dbReference>
<evidence type="ECO:0000256" key="2">
    <source>
        <dbReference type="ARBA" id="ARBA00008130"/>
    </source>
</evidence>
<dbReference type="Pfam" id="PF01036">
    <property type="entry name" value="Bac_rhodopsin"/>
    <property type="match status" value="1"/>
</dbReference>
<dbReference type="PANTHER" id="PTHR28286:SF1">
    <property type="entry name" value="30 KDA HEAT SHOCK PROTEIN-RELATED"/>
    <property type="match status" value="1"/>
</dbReference>
<dbReference type="Proteomes" id="UP000246991">
    <property type="component" value="Unassembled WGS sequence"/>
</dbReference>
<dbReference type="EMBL" id="PYWC01000018">
    <property type="protein sequence ID" value="PWW77993.1"/>
    <property type="molecule type" value="Genomic_DNA"/>
</dbReference>
<evidence type="ECO:0000256" key="7">
    <source>
        <dbReference type="SAM" id="Phobius"/>
    </source>
</evidence>
<keyword evidence="4 7" id="KW-1133">Transmembrane helix</keyword>
<keyword evidence="9" id="KW-1185">Reference proteome</keyword>
<feature type="transmembrane region" description="Helical" evidence="7">
    <location>
        <begin position="235"/>
        <end position="256"/>
    </location>
</feature>
<dbReference type="PRINTS" id="PR00251">
    <property type="entry name" value="BACTRLOPSIN"/>
</dbReference>
<evidence type="ECO:0000313" key="8">
    <source>
        <dbReference type="EMBL" id="PWW77993.1"/>
    </source>
</evidence>
<dbReference type="SUPFAM" id="SSF81321">
    <property type="entry name" value="Family A G protein-coupled receptor-like"/>
    <property type="match status" value="1"/>
</dbReference>
<feature type="transmembrane region" description="Helical" evidence="7">
    <location>
        <begin position="205"/>
        <end position="223"/>
    </location>
</feature>
<feature type="transmembrane region" description="Helical" evidence="7">
    <location>
        <begin position="166"/>
        <end position="184"/>
    </location>
</feature>
<name>A0A317SUC3_9PEZI</name>
<feature type="region of interest" description="Disordered" evidence="6">
    <location>
        <begin position="281"/>
        <end position="313"/>
    </location>
</feature>
<proteinExistence type="inferred from homology"/>
<dbReference type="InterPro" id="IPR043476">
    <property type="entry name" value="Yro2-like_7TM"/>
</dbReference>
<reference evidence="8 9" key="1">
    <citation type="submission" date="2018-03" db="EMBL/GenBank/DDBJ databases">
        <title>Genomes of Pezizomycetes fungi and the evolution of truffles.</title>
        <authorList>
            <person name="Murat C."/>
            <person name="Payen T."/>
            <person name="Noel B."/>
            <person name="Kuo A."/>
            <person name="Martin F.M."/>
        </authorList>
    </citation>
    <scope>NUCLEOTIDE SEQUENCE [LARGE SCALE GENOMIC DNA]</scope>
    <source>
        <strain evidence="8">091103-1</strain>
    </source>
</reference>
<protein>
    <submittedName>
        <fullName evidence="8">Family A G protein-coupled receptor-like protein</fullName>
    </submittedName>
</protein>
<feature type="transmembrane region" description="Helical" evidence="7">
    <location>
        <begin position="139"/>
        <end position="160"/>
    </location>
</feature>
<sequence length="313" mass="35138">MDLSMEELSGILRARTNDVFRDNPKIADNNITTHGSDWLWAVTAFNAFILLGVIIWTYATSPRRRMFHYFSIAILLVATIYYYAMASNLGGHAVPVQFRRDGLPGRTRQVFWVRWVGYFINFSLIFFALLLLSGVGWASILFTIGLTMLWATMLLVGGLVPSDYKWGFYVFAVMIYFFIIWQVLGVARKYASKVDAGVHKIFSGLAAYTLFLMLLYPVCWGLSEGGNVMQNDSGAVFYGVLDVFSQGLFSLALTFATRDLDFGRMGLEFMEYGRIHDRSHWNRPEKGSHHNGHNTMHDGAALPAAGGTGGNMV</sequence>